<sequence>MQVSLTRVLLAALLAGEAAAAPLPKFGDLFKPDPHGVDVTNPDDPFGFGGKHKRDEAEVASADESAEHGDEVDVADGGDDEPAVEKRDEAESTDADSADAADDEEPAVEKPCAAQ</sequence>
<gene>
    <name evidence="3" type="ORF">OOU_Y34scaffold00601g1</name>
</gene>
<name>A0AA97PJU9_PYRO3</name>
<evidence type="ECO:0000256" key="2">
    <source>
        <dbReference type="SAM" id="SignalP"/>
    </source>
</evidence>
<evidence type="ECO:0000313" key="3">
    <source>
        <dbReference type="EMBL" id="ELQ37351.1"/>
    </source>
</evidence>
<accession>A0AA97PJU9</accession>
<reference evidence="3" key="1">
    <citation type="journal article" date="2012" name="PLoS Genet.">
        <title>Comparative analysis of the genomes of two field isolates of the rice blast fungus Magnaporthe oryzae.</title>
        <authorList>
            <person name="Xue M."/>
            <person name="Yang J."/>
            <person name="Li Z."/>
            <person name="Hu S."/>
            <person name="Yao N."/>
            <person name="Dean R.A."/>
            <person name="Zhao W."/>
            <person name="Shen M."/>
            <person name="Zhang H."/>
            <person name="Li C."/>
            <person name="Liu L."/>
            <person name="Cao L."/>
            <person name="Xu X."/>
            <person name="Xing Y."/>
            <person name="Hsiang T."/>
            <person name="Zhang Z."/>
            <person name="Xu J.R."/>
            <person name="Peng Y.L."/>
        </authorList>
    </citation>
    <scope>NUCLEOTIDE SEQUENCE</scope>
    <source>
        <strain evidence="3">Y34</strain>
    </source>
</reference>
<keyword evidence="2" id="KW-0732">Signal</keyword>
<organism evidence="3">
    <name type="scientific">Pyricularia oryzae (strain Y34)</name>
    <name type="common">Rice blast fungus</name>
    <name type="synonym">Magnaporthe oryzae</name>
    <dbReference type="NCBI Taxonomy" id="1143189"/>
    <lineage>
        <taxon>Eukaryota</taxon>
        <taxon>Fungi</taxon>
        <taxon>Dikarya</taxon>
        <taxon>Ascomycota</taxon>
        <taxon>Pezizomycotina</taxon>
        <taxon>Sordariomycetes</taxon>
        <taxon>Sordariomycetidae</taxon>
        <taxon>Magnaporthales</taxon>
        <taxon>Pyriculariaceae</taxon>
        <taxon>Pyricularia</taxon>
    </lineage>
</organism>
<feature type="region of interest" description="Disordered" evidence="1">
    <location>
        <begin position="24"/>
        <end position="115"/>
    </location>
</feature>
<dbReference type="AlphaFoldDB" id="A0AA97PJU9"/>
<dbReference type="EMBL" id="JH793040">
    <property type="protein sequence ID" value="ELQ37351.1"/>
    <property type="molecule type" value="Genomic_DNA"/>
</dbReference>
<proteinExistence type="predicted"/>
<feature type="signal peptide" evidence="2">
    <location>
        <begin position="1"/>
        <end position="20"/>
    </location>
</feature>
<feature type="compositionally biased region" description="Acidic residues" evidence="1">
    <location>
        <begin position="72"/>
        <end position="82"/>
    </location>
</feature>
<feature type="chain" id="PRO_5041704241" evidence="2">
    <location>
        <begin position="21"/>
        <end position="115"/>
    </location>
</feature>
<feature type="compositionally biased region" description="Acidic residues" evidence="1">
    <location>
        <begin position="91"/>
        <end position="106"/>
    </location>
</feature>
<evidence type="ECO:0000256" key="1">
    <source>
        <dbReference type="SAM" id="MobiDB-lite"/>
    </source>
</evidence>
<protein>
    <submittedName>
        <fullName evidence="3">Uncharacterized protein</fullName>
    </submittedName>
</protein>
<dbReference type="Proteomes" id="UP000011086">
    <property type="component" value="Unassembled WGS sequence"/>
</dbReference>